<evidence type="ECO:0000259" key="2">
    <source>
        <dbReference type="Pfam" id="PF25876"/>
    </source>
</evidence>
<dbReference type="InterPro" id="IPR058792">
    <property type="entry name" value="Beta-barrel_RND_2"/>
</dbReference>
<comment type="caution">
    <text evidence="4">The sequence shown here is derived from an EMBL/GenBank/DDBJ whole genome shotgun (WGS) entry which is preliminary data.</text>
</comment>
<dbReference type="Pfam" id="PF25876">
    <property type="entry name" value="HH_MFP_RND"/>
    <property type="match status" value="1"/>
</dbReference>
<dbReference type="PATRIC" id="fig|265726.11.peg.3103"/>
<dbReference type="EMBL" id="JWYV01000003">
    <property type="protein sequence ID" value="KKD00662.1"/>
    <property type="molecule type" value="Genomic_DNA"/>
</dbReference>
<gene>
    <name evidence="4" type="ORF">KY46_06010</name>
</gene>
<dbReference type="Proteomes" id="UP000033633">
    <property type="component" value="Unassembled WGS sequence"/>
</dbReference>
<dbReference type="STRING" id="265726.KY46_06010"/>
<dbReference type="Gene3D" id="2.40.30.170">
    <property type="match status" value="1"/>
</dbReference>
<dbReference type="InterPro" id="IPR006143">
    <property type="entry name" value="RND_pump_MFP"/>
</dbReference>
<organism evidence="4 5">
    <name type="scientific">Photobacterium halotolerans</name>
    <dbReference type="NCBI Taxonomy" id="265726"/>
    <lineage>
        <taxon>Bacteria</taxon>
        <taxon>Pseudomonadati</taxon>
        <taxon>Pseudomonadota</taxon>
        <taxon>Gammaproteobacteria</taxon>
        <taxon>Vibrionales</taxon>
        <taxon>Vibrionaceae</taxon>
        <taxon>Photobacterium</taxon>
    </lineage>
</organism>
<dbReference type="GO" id="GO:1990281">
    <property type="term" value="C:efflux pump complex"/>
    <property type="evidence" value="ECO:0007669"/>
    <property type="project" value="TreeGrafter"/>
</dbReference>
<dbReference type="SUPFAM" id="SSF111369">
    <property type="entry name" value="HlyD-like secretion proteins"/>
    <property type="match status" value="1"/>
</dbReference>
<dbReference type="OrthoDB" id="1185083at2"/>
<name>A0A0F5VFT3_9GAMM</name>
<sequence>MRFTLLALTLSVSVLTGCSEETKLVPEPVSRPVKLLTVEVGNSQSYRTFPAQVEAGDKAVLAFRVSGVLESVDVLDGQEVKKGQRLAQLKTDEFRLLVEQAKANYNLAQVQYKRNAELLKTNVVSELDFDQSTAARNQAKAELDKQEANLRYATLIAPYDGVVSISMANNYEYVTAKQPIMHIQSEGLLNVSFQLPQQLLNRMRSGDQTSAQVTFDTIPDQVFQANLKEIDTEADTKTSSYQVTLTMEKPVDQNLLPGMAAQVKVALPQTGTGVLPARTIVRENGSTYVWRVNEEGKISKVEVVLDEQSRVVSGLEDGAVIAASGVTELKEGQIVREWVKERGL</sequence>
<evidence type="ECO:0000313" key="5">
    <source>
        <dbReference type="Proteomes" id="UP000033633"/>
    </source>
</evidence>
<keyword evidence="5" id="KW-1185">Reference proteome</keyword>
<evidence type="ECO:0000256" key="1">
    <source>
        <dbReference type="ARBA" id="ARBA00009477"/>
    </source>
</evidence>
<comment type="similarity">
    <text evidence="1">Belongs to the membrane fusion protein (MFP) (TC 8.A.1) family.</text>
</comment>
<dbReference type="PANTHER" id="PTHR30469:SF20">
    <property type="entry name" value="EFFLUX RND TRANSPORTER PERIPLASMIC ADAPTOR SUBUNIT"/>
    <property type="match status" value="1"/>
</dbReference>
<feature type="domain" description="CusB-like beta-barrel" evidence="3">
    <location>
        <begin position="192"/>
        <end position="266"/>
    </location>
</feature>
<protein>
    <submittedName>
        <fullName evidence="4">Acriflavin resistance protein</fullName>
    </submittedName>
</protein>
<evidence type="ECO:0000313" key="4">
    <source>
        <dbReference type="EMBL" id="KKD00662.1"/>
    </source>
</evidence>
<dbReference type="Pfam" id="PF25954">
    <property type="entry name" value="Beta-barrel_RND_2"/>
    <property type="match status" value="1"/>
</dbReference>
<evidence type="ECO:0000259" key="3">
    <source>
        <dbReference type="Pfam" id="PF25954"/>
    </source>
</evidence>
<dbReference type="PROSITE" id="PS51257">
    <property type="entry name" value="PROKAR_LIPOPROTEIN"/>
    <property type="match status" value="1"/>
</dbReference>
<dbReference type="Gene3D" id="1.10.287.470">
    <property type="entry name" value="Helix hairpin bin"/>
    <property type="match status" value="1"/>
</dbReference>
<feature type="domain" description="Multidrug resistance protein MdtA-like alpha-helical hairpin" evidence="2">
    <location>
        <begin position="99"/>
        <end position="155"/>
    </location>
</feature>
<reference evidence="4 5" key="1">
    <citation type="submission" date="2014-12" db="EMBL/GenBank/DDBJ databases">
        <title>Mercury Reductase activity and rhizosphere competence traits in the genome of root associated Photobacterium halotolerans MELD1.</title>
        <authorList>
            <person name="Mathew D.C."/>
            <person name="Huang C.-C."/>
        </authorList>
    </citation>
    <scope>NUCLEOTIDE SEQUENCE [LARGE SCALE GENOMIC DNA]</scope>
    <source>
        <strain evidence="4 5">MELD1</strain>
    </source>
</reference>
<dbReference type="AlphaFoldDB" id="A0A0F5VFT3"/>
<dbReference type="NCBIfam" id="TIGR01730">
    <property type="entry name" value="RND_mfp"/>
    <property type="match status" value="1"/>
</dbReference>
<proteinExistence type="inferred from homology"/>
<accession>A0A0F5VFT3</accession>
<dbReference type="InterPro" id="IPR058624">
    <property type="entry name" value="MdtA-like_HH"/>
</dbReference>
<dbReference type="RefSeq" id="WP_046219731.1">
    <property type="nucleotide sequence ID" value="NZ_JWYV01000003.1"/>
</dbReference>
<dbReference type="PANTHER" id="PTHR30469">
    <property type="entry name" value="MULTIDRUG RESISTANCE PROTEIN MDTA"/>
    <property type="match status" value="1"/>
</dbReference>
<dbReference type="Gene3D" id="2.40.50.100">
    <property type="match status" value="1"/>
</dbReference>
<dbReference type="GO" id="GO:0015562">
    <property type="term" value="F:efflux transmembrane transporter activity"/>
    <property type="evidence" value="ECO:0007669"/>
    <property type="project" value="TreeGrafter"/>
</dbReference>